<organism evidence="1 2">
    <name type="scientific">Thelephora ganbajun</name>
    <name type="common">Ganba fungus</name>
    <dbReference type="NCBI Taxonomy" id="370292"/>
    <lineage>
        <taxon>Eukaryota</taxon>
        <taxon>Fungi</taxon>
        <taxon>Dikarya</taxon>
        <taxon>Basidiomycota</taxon>
        <taxon>Agaricomycotina</taxon>
        <taxon>Agaricomycetes</taxon>
        <taxon>Thelephorales</taxon>
        <taxon>Thelephoraceae</taxon>
        <taxon>Thelephora</taxon>
    </lineage>
</organism>
<reference evidence="1" key="1">
    <citation type="submission" date="2019-10" db="EMBL/GenBank/DDBJ databases">
        <authorList>
            <consortium name="DOE Joint Genome Institute"/>
            <person name="Kuo A."/>
            <person name="Miyauchi S."/>
            <person name="Kiss E."/>
            <person name="Drula E."/>
            <person name="Kohler A."/>
            <person name="Sanchez-Garcia M."/>
            <person name="Andreopoulos B."/>
            <person name="Barry K.W."/>
            <person name="Bonito G."/>
            <person name="Buee M."/>
            <person name="Carver A."/>
            <person name="Chen C."/>
            <person name="Cichocki N."/>
            <person name="Clum A."/>
            <person name="Culley D."/>
            <person name="Crous P.W."/>
            <person name="Fauchery L."/>
            <person name="Girlanda M."/>
            <person name="Hayes R."/>
            <person name="Keri Z."/>
            <person name="Labutti K."/>
            <person name="Lipzen A."/>
            <person name="Lombard V."/>
            <person name="Magnuson J."/>
            <person name="Maillard F."/>
            <person name="Morin E."/>
            <person name="Murat C."/>
            <person name="Nolan M."/>
            <person name="Ohm R."/>
            <person name="Pangilinan J."/>
            <person name="Pereira M."/>
            <person name="Perotto S."/>
            <person name="Peter M."/>
            <person name="Riley R."/>
            <person name="Sitrit Y."/>
            <person name="Stielow B."/>
            <person name="Szollosi G."/>
            <person name="Zifcakova L."/>
            <person name="Stursova M."/>
            <person name="Spatafora J.W."/>
            <person name="Tedersoo L."/>
            <person name="Vaario L.-M."/>
            <person name="Yamada A."/>
            <person name="Yan M."/>
            <person name="Wang P."/>
            <person name="Xu J."/>
            <person name="Bruns T."/>
            <person name="Baldrian P."/>
            <person name="Vilgalys R."/>
            <person name="Henrissat B."/>
            <person name="Grigoriev I.V."/>
            <person name="Hibbett D."/>
            <person name="Nagy L.G."/>
            <person name="Martin F.M."/>
        </authorList>
    </citation>
    <scope>NUCLEOTIDE SEQUENCE</scope>
    <source>
        <strain evidence="1">P2</strain>
    </source>
</reference>
<name>A0ACB6ZM43_THEGA</name>
<evidence type="ECO:0000313" key="2">
    <source>
        <dbReference type="Proteomes" id="UP000886501"/>
    </source>
</evidence>
<gene>
    <name evidence="1" type="ORF">BDM02DRAFT_3111679</name>
</gene>
<evidence type="ECO:0000313" key="1">
    <source>
        <dbReference type="EMBL" id="KAF9650659.1"/>
    </source>
</evidence>
<protein>
    <submittedName>
        <fullName evidence="1">Uncharacterized protein</fullName>
    </submittedName>
</protein>
<dbReference type="EMBL" id="MU117982">
    <property type="protein sequence ID" value="KAF9650659.1"/>
    <property type="molecule type" value="Genomic_DNA"/>
</dbReference>
<reference evidence="1" key="2">
    <citation type="journal article" date="2020" name="Nat. Commun.">
        <title>Large-scale genome sequencing of mycorrhizal fungi provides insights into the early evolution of symbiotic traits.</title>
        <authorList>
            <person name="Miyauchi S."/>
            <person name="Kiss E."/>
            <person name="Kuo A."/>
            <person name="Drula E."/>
            <person name="Kohler A."/>
            <person name="Sanchez-Garcia M."/>
            <person name="Morin E."/>
            <person name="Andreopoulos B."/>
            <person name="Barry K.W."/>
            <person name="Bonito G."/>
            <person name="Buee M."/>
            <person name="Carver A."/>
            <person name="Chen C."/>
            <person name="Cichocki N."/>
            <person name="Clum A."/>
            <person name="Culley D."/>
            <person name="Crous P.W."/>
            <person name="Fauchery L."/>
            <person name="Girlanda M."/>
            <person name="Hayes R.D."/>
            <person name="Keri Z."/>
            <person name="LaButti K."/>
            <person name="Lipzen A."/>
            <person name="Lombard V."/>
            <person name="Magnuson J."/>
            <person name="Maillard F."/>
            <person name="Murat C."/>
            <person name="Nolan M."/>
            <person name="Ohm R.A."/>
            <person name="Pangilinan J."/>
            <person name="Pereira M.F."/>
            <person name="Perotto S."/>
            <person name="Peter M."/>
            <person name="Pfister S."/>
            <person name="Riley R."/>
            <person name="Sitrit Y."/>
            <person name="Stielow J.B."/>
            <person name="Szollosi G."/>
            <person name="Zifcakova L."/>
            <person name="Stursova M."/>
            <person name="Spatafora J.W."/>
            <person name="Tedersoo L."/>
            <person name="Vaario L.M."/>
            <person name="Yamada A."/>
            <person name="Yan M."/>
            <person name="Wang P."/>
            <person name="Xu J."/>
            <person name="Bruns T."/>
            <person name="Baldrian P."/>
            <person name="Vilgalys R."/>
            <person name="Dunand C."/>
            <person name="Henrissat B."/>
            <person name="Grigoriev I.V."/>
            <person name="Hibbett D."/>
            <person name="Nagy L.G."/>
            <person name="Martin F.M."/>
        </authorList>
    </citation>
    <scope>NUCLEOTIDE SEQUENCE</scope>
    <source>
        <strain evidence="1">P2</strain>
    </source>
</reference>
<keyword evidence="2" id="KW-1185">Reference proteome</keyword>
<dbReference type="Proteomes" id="UP000886501">
    <property type="component" value="Unassembled WGS sequence"/>
</dbReference>
<proteinExistence type="predicted"/>
<comment type="caution">
    <text evidence="1">The sequence shown here is derived from an EMBL/GenBank/DDBJ whole genome shotgun (WGS) entry which is preliminary data.</text>
</comment>
<accession>A0ACB6ZM43</accession>
<sequence length="375" mass="40162">MASVQVAIFLYLFFLFTVARSRRVFLIDQSDPNSVTFSGNWSTLSYSSAIGGSYALTSEPAARVSIMLPWGTVAAHYIGFQLQSSTTYSFCVDCVTSSSRNDLVNATSVQVDGTFLNVDERASPLLLFTVGNLDPTFPHVLTVLNPKTQNVITIDAVVVDVLSDAVTSTSNTPTVLPHISTPPPISSYLSSKSSQTPTPTLPPPVSTTPASTVCPSATSTLPFPSTTSQGSGSGSLDKNASLPLIISLTVASAIILVAIFMVHRHVRRPRRDNPIYRSDNNSSREVATRGPSIVVARSRSGSTESNVLPAPALWRTMSPNAGSLPGRFDVTRTARLNSRYVPTPSMMETLQSHTDTFRSIPNDGSNRSHPPNNAD</sequence>